<reference evidence="3 4" key="1">
    <citation type="journal article" date="2023" name="Microorganisms">
        <title>Thiorhodovibrio frisius and Trv. litoralis spp. nov., Two Novel Members from a Clade of Fastidious Purple Sulfur Bacteria That Exhibit Unique Red-Shifted Light-Harvesting Capabilities.</title>
        <authorList>
            <person name="Methner A."/>
            <person name="Kuzyk S.B."/>
            <person name="Petersen J."/>
            <person name="Bauer S."/>
            <person name="Brinkmann H."/>
            <person name="Sichau K."/>
            <person name="Wanner G."/>
            <person name="Wolf J."/>
            <person name="Neumann-Schaal M."/>
            <person name="Henke P."/>
            <person name="Tank M."/>
            <person name="Sproer C."/>
            <person name="Bunk B."/>
            <person name="Overmann J."/>
        </authorList>
    </citation>
    <scope>NUCLEOTIDE SEQUENCE [LARGE SCALE GENOMIC DNA]</scope>
    <source>
        <strain evidence="3 4">DSM 6702</strain>
    </source>
</reference>
<evidence type="ECO:0000313" key="4">
    <source>
        <dbReference type="Proteomes" id="UP001432180"/>
    </source>
</evidence>
<sequence length="396" mass="44506">MILPFFTDDALRGYNVRHFKGGELLVSVKVLHVTYDMGIGGTEMVIKNIIEGFAGSYPDVDFSLFCIEKPLGPWGQELENKGIPIHSYSRRQGFDWSLIWAIRRVVREQKIDILHCHQYTPWVYGLLASFWTRAKVIFTEHGRFYPDASSWKRRMLNPWFSRLTDATTAISRATKQALVDYEAIKPSAISIIYNGIVPLRPDLAKVAKIRSDIGVADNHVLFGTVARFDPIKNQVMMLRAFARVAARHPGAWLLMVGDGVERVRLQALCQQLEIGERVFFSGYISNPVNHLGAMDVFLLSSLSEGTSMTLLEAMSLGKPCIVTDSGGNPEIIVHEDNGLVTSNNDEAAFAVAMEALLADPAKSAFYSRQAKERFTKNFVVENMVKQYFTLYQGLFP</sequence>
<keyword evidence="4" id="KW-1185">Reference proteome</keyword>
<dbReference type="Gene3D" id="3.40.50.2000">
    <property type="entry name" value="Glycogen Phosphorylase B"/>
    <property type="match status" value="2"/>
</dbReference>
<feature type="domain" description="Glycosyl transferase family 1" evidence="1">
    <location>
        <begin position="208"/>
        <end position="372"/>
    </location>
</feature>
<dbReference type="InterPro" id="IPR028098">
    <property type="entry name" value="Glyco_trans_4-like_N"/>
</dbReference>
<feature type="domain" description="Glycosyltransferase subfamily 4-like N-terminal" evidence="2">
    <location>
        <begin position="39"/>
        <end position="196"/>
    </location>
</feature>
<keyword evidence="3" id="KW-0808">Transferase</keyword>
<proteinExistence type="predicted"/>
<dbReference type="SUPFAM" id="SSF53756">
    <property type="entry name" value="UDP-Glycosyltransferase/glycogen phosphorylase"/>
    <property type="match status" value="1"/>
</dbReference>
<name>A0ABZ0SC60_9GAMM</name>
<evidence type="ECO:0000259" key="1">
    <source>
        <dbReference type="Pfam" id="PF00534"/>
    </source>
</evidence>
<organism evidence="3 4">
    <name type="scientific">Thiorhodovibrio winogradskyi</name>
    <dbReference type="NCBI Taxonomy" id="77007"/>
    <lineage>
        <taxon>Bacteria</taxon>
        <taxon>Pseudomonadati</taxon>
        <taxon>Pseudomonadota</taxon>
        <taxon>Gammaproteobacteria</taxon>
        <taxon>Chromatiales</taxon>
        <taxon>Chromatiaceae</taxon>
        <taxon>Thiorhodovibrio</taxon>
    </lineage>
</organism>
<evidence type="ECO:0000313" key="3">
    <source>
        <dbReference type="EMBL" id="WPL17636.1"/>
    </source>
</evidence>
<dbReference type="PANTHER" id="PTHR12526:SF630">
    <property type="entry name" value="GLYCOSYLTRANSFERASE"/>
    <property type="match status" value="1"/>
</dbReference>
<protein>
    <submittedName>
        <fullName evidence="3">Glycosyltransferase EpsD</fullName>
        <ecNumber evidence="3">2.4.-.-</ecNumber>
    </submittedName>
</protein>
<dbReference type="GO" id="GO:0016757">
    <property type="term" value="F:glycosyltransferase activity"/>
    <property type="evidence" value="ECO:0007669"/>
    <property type="project" value="UniProtKB-KW"/>
</dbReference>
<dbReference type="Pfam" id="PF13439">
    <property type="entry name" value="Glyco_transf_4"/>
    <property type="match status" value="1"/>
</dbReference>
<dbReference type="PANTHER" id="PTHR12526">
    <property type="entry name" value="GLYCOSYLTRANSFERASE"/>
    <property type="match status" value="1"/>
</dbReference>
<accession>A0ABZ0SC60</accession>
<gene>
    <name evidence="3" type="primary">epsD_1</name>
    <name evidence="3" type="ORF">Thiowin_02667</name>
</gene>
<evidence type="ECO:0000259" key="2">
    <source>
        <dbReference type="Pfam" id="PF13439"/>
    </source>
</evidence>
<dbReference type="RefSeq" id="WP_328983448.1">
    <property type="nucleotide sequence ID" value="NZ_CP121472.1"/>
</dbReference>
<dbReference type="Pfam" id="PF00534">
    <property type="entry name" value="Glycos_transf_1"/>
    <property type="match status" value="1"/>
</dbReference>
<dbReference type="EMBL" id="CP121472">
    <property type="protein sequence ID" value="WPL17636.1"/>
    <property type="molecule type" value="Genomic_DNA"/>
</dbReference>
<dbReference type="Proteomes" id="UP001432180">
    <property type="component" value="Chromosome"/>
</dbReference>
<keyword evidence="3" id="KW-0328">Glycosyltransferase</keyword>
<dbReference type="InterPro" id="IPR001296">
    <property type="entry name" value="Glyco_trans_1"/>
</dbReference>
<dbReference type="EC" id="2.4.-.-" evidence="3"/>